<name>A0A7S2YRU6_9STRA</name>
<dbReference type="AlphaFoldDB" id="A0A7S2YRU6"/>
<protein>
    <submittedName>
        <fullName evidence="2">Uncharacterized protein</fullName>
    </submittedName>
</protein>
<evidence type="ECO:0000256" key="1">
    <source>
        <dbReference type="SAM" id="SignalP"/>
    </source>
</evidence>
<evidence type="ECO:0000313" key="2">
    <source>
        <dbReference type="EMBL" id="CAD9992249.1"/>
    </source>
</evidence>
<organism evidence="2">
    <name type="scientific">Entomoneis paludosa</name>
    <dbReference type="NCBI Taxonomy" id="265537"/>
    <lineage>
        <taxon>Eukaryota</taxon>
        <taxon>Sar</taxon>
        <taxon>Stramenopiles</taxon>
        <taxon>Ochrophyta</taxon>
        <taxon>Bacillariophyta</taxon>
        <taxon>Bacillariophyceae</taxon>
        <taxon>Bacillariophycidae</taxon>
        <taxon>Entomoneidaceae</taxon>
        <taxon>Entomoneis</taxon>
    </lineage>
</organism>
<sequence length="100" mass="10892">MKVVSNILFWSTLFWVTNVAQSCLTVYELSSSYEYGDYNFSGASIGDETTSFNTPIFETLQDAMTAASEGGVKPLGRHIGSFTNAISTGIWNLELFGEGT</sequence>
<accession>A0A7S2YRU6</accession>
<gene>
    <name evidence="2" type="ORF">APAL1065_LOCUS25781</name>
</gene>
<feature type="chain" id="PRO_5030549694" evidence="1">
    <location>
        <begin position="23"/>
        <end position="100"/>
    </location>
</feature>
<dbReference type="EMBL" id="HBHT01038360">
    <property type="protein sequence ID" value="CAD9992249.1"/>
    <property type="molecule type" value="Transcribed_RNA"/>
</dbReference>
<keyword evidence="1" id="KW-0732">Signal</keyword>
<dbReference type="PROSITE" id="PS51257">
    <property type="entry name" value="PROKAR_LIPOPROTEIN"/>
    <property type="match status" value="1"/>
</dbReference>
<feature type="signal peptide" evidence="1">
    <location>
        <begin position="1"/>
        <end position="22"/>
    </location>
</feature>
<proteinExistence type="predicted"/>
<reference evidence="2" key="1">
    <citation type="submission" date="2021-01" db="EMBL/GenBank/DDBJ databases">
        <authorList>
            <person name="Corre E."/>
            <person name="Pelletier E."/>
            <person name="Niang G."/>
            <person name="Scheremetjew M."/>
            <person name="Finn R."/>
            <person name="Kale V."/>
            <person name="Holt S."/>
            <person name="Cochrane G."/>
            <person name="Meng A."/>
            <person name="Brown T."/>
            <person name="Cohen L."/>
        </authorList>
    </citation>
    <scope>NUCLEOTIDE SEQUENCE</scope>
    <source>
        <strain evidence="2">CCMP125</strain>
    </source>
</reference>